<dbReference type="InterPro" id="IPR009078">
    <property type="entry name" value="Ferritin-like_SF"/>
</dbReference>
<dbReference type="EMBL" id="DSRD01000810">
    <property type="protein sequence ID" value="HGW95175.1"/>
    <property type="molecule type" value="Genomic_DNA"/>
</dbReference>
<protein>
    <submittedName>
        <fullName evidence="1">Ferritin-like domain-containing protein</fullName>
    </submittedName>
</protein>
<accession>A0A832H354</accession>
<dbReference type="CDD" id="cd00657">
    <property type="entry name" value="Ferritin_like"/>
    <property type="match status" value="1"/>
</dbReference>
<dbReference type="SUPFAM" id="SSF47240">
    <property type="entry name" value="Ferritin-like"/>
    <property type="match status" value="1"/>
</dbReference>
<sequence length="229" mass="26299">MTSLVTSDADTWAPFVQSIEAELDAHRDRALLEDASEQAFAASATTCQPWSRERVIEWLSFQTYYEYQAILFISQWLQSTPELDALVLLCQQIEDEGNHFHWLNQHLEQMGAKLADWQPLPEIVDWVETYYGNLPDTISRLAAHNLAGESGACRSFASIAPYLPEDLQKTMRRIMPDEQFHLRLGRRILSKYCVTDEQKARARQCALEVSHLETRAIQAFNRKLAAIAR</sequence>
<reference evidence="1" key="1">
    <citation type="journal article" date="2020" name="mSystems">
        <title>Genome- and Community-Level Interaction Insights into Carbon Utilization and Element Cycling Functions of Hydrothermarchaeota in Hydrothermal Sediment.</title>
        <authorList>
            <person name="Zhou Z."/>
            <person name="Liu Y."/>
            <person name="Xu W."/>
            <person name="Pan J."/>
            <person name="Luo Z.H."/>
            <person name="Li M."/>
        </authorList>
    </citation>
    <scope>NUCLEOTIDE SEQUENCE [LARGE SCALE GENOMIC DNA]</scope>
    <source>
        <strain evidence="1">SpSt-402</strain>
    </source>
</reference>
<name>A0A832H354_9CYAN</name>
<dbReference type="Gene3D" id="1.20.1260.10">
    <property type="match status" value="1"/>
</dbReference>
<proteinExistence type="predicted"/>
<comment type="caution">
    <text evidence="1">The sequence shown here is derived from an EMBL/GenBank/DDBJ whole genome shotgun (WGS) entry which is preliminary data.</text>
</comment>
<gene>
    <name evidence="1" type="ORF">ENR47_12995</name>
</gene>
<organism evidence="1">
    <name type="scientific">Oscillatoriales cyanobacterium SpSt-402</name>
    <dbReference type="NCBI Taxonomy" id="2282168"/>
    <lineage>
        <taxon>Bacteria</taxon>
        <taxon>Bacillati</taxon>
        <taxon>Cyanobacteriota</taxon>
        <taxon>Cyanophyceae</taxon>
        <taxon>Oscillatoriophycideae</taxon>
        <taxon>Oscillatoriales</taxon>
    </lineage>
</organism>
<evidence type="ECO:0000313" key="1">
    <source>
        <dbReference type="EMBL" id="HGW95175.1"/>
    </source>
</evidence>
<dbReference type="InterPro" id="IPR012347">
    <property type="entry name" value="Ferritin-like"/>
</dbReference>
<dbReference type="AlphaFoldDB" id="A0A832H354"/>